<organism evidence="3 4">
    <name type="scientific">Telmatocola sphagniphila</name>
    <dbReference type="NCBI Taxonomy" id="1123043"/>
    <lineage>
        <taxon>Bacteria</taxon>
        <taxon>Pseudomonadati</taxon>
        <taxon>Planctomycetota</taxon>
        <taxon>Planctomycetia</taxon>
        <taxon>Gemmatales</taxon>
        <taxon>Gemmataceae</taxon>
    </lineage>
</organism>
<feature type="domain" description="Glycosyl transferase family 1" evidence="1">
    <location>
        <begin position="188"/>
        <end position="345"/>
    </location>
</feature>
<dbReference type="RefSeq" id="WP_213497975.1">
    <property type="nucleotide sequence ID" value="NZ_CP074694.1"/>
</dbReference>
<dbReference type="InterPro" id="IPR028098">
    <property type="entry name" value="Glyco_trans_4-like_N"/>
</dbReference>
<dbReference type="Proteomes" id="UP000676194">
    <property type="component" value="Chromosome"/>
</dbReference>
<dbReference type="Pfam" id="PF00534">
    <property type="entry name" value="Glycos_transf_1"/>
    <property type="match status" value="1"/>
</dbReference>
<dbReference type="PANTHER" id="PTHR45947:SF3">
    <property type="entry name" value="SULFOQUINOVOSYL TRANSFERASE SQD2"/>
    <property type="match status" value="1"/>
</dbReference>
<sequence length="382" mass="42369">MRITHLTASFMFGGPERQMLGLAQNSQNSHSFLSFSESGRSTRFVRQARDLNIPAKTLAHDTPYLLEARRDVIRELARSKADAIICHGYKSNLIGRKAARQLKIPALAVCRGWTGESPRIRLYELFDRCQLRKMDGVICVSQALARQVRAAGVPKSKIHVICNAVRPELFRQDRAASRERVMSLFRKIPADSFVIGSAGRLSREKGFDLLITAAVQVVSRYPRVRFALFGEGSERASLQRQIEKFKLEEFFFLAGFTEKLDQMIAGFDAFVSASTTEGLPNVLLESAAVGLPIVATAVGGVPEIVKDQQTGILVPSGNPNRLANSLGEVVEKPELAKKLGKNAREYVARHFSFAAQADEYDTYLSGFVPGQDHCVEERRRAA</sequence>
<dbReference type="EMBL" id="CP074694">
    <property type="protein sequence ID" value="QVL33085.1"/>
    <property type="molecule type" value="Genomic_DNA"/>
</dbReference>
<accession>A0A8E6EVQ7</accession>
<dbReference type="PANTHER" id="PTHR45947">
    <property type="entry name" value="SULFOQUINOVOSYL TRANSFERASE SQD2"/>
    <property type="match status" value="1"/>
</dbReference>
<evidence type="ECO:0000259" key="2">
    <source>
        <dbReference type="Pfam" id="PF13579"/>
    </source>
</evidence>
<evidence type="ECO:0000259" key="1">
    <source>
        <dbReference type="Pfam" id="PF00534"/>
    </source>
</evidence>
<name>A0A8E6EVQ7_9BACT</name>
<dbReference type="KEGG" id="tsph:KIH39_03990"/>
<dbReference type="Gene3D" id="3.40.50.2000">
    <property type="entry name" value="Glycogen Phosphorylase B"/>
    <property type="match status" value="2"/>
</dbReference>
<evidence type="ECO:0000313" key="3">
    <source>
        <dbReference type="EMBL" id="QVL33085.1"/>
    </source>
</evidence>
<dbReference type="Pfam" id="PF13579">
    <property type="entry name" value="Glyco_trans_4_4"/>
    <property type="match status" value="1"/>
</dbReference>
<gene>
    <name evidence="3" type="ORF">KIH39_03990</name>
</gene>
<dbReference type="InterPro" id="IPR001296">
    <property type="entry name" value="Glyco_trans_1"/>
</dbReference>
<protein>
    <submittedName>
        <fullName evidence="3">Glycosyltransferase</fullName>
    </submittedName>
</protein>
<dbReference type="InterPro" id="IPR050194">
    <property type="entry name" value="Glycosyltransferase_grp1"/>
</dbReference>
<keyword evidence="4" id="KW-1185">Reference proteome</keyword>
<proteinExistence type="predicted"/>
<reference evidence="3" key="1">
    <citation type="submission" date="2021-05" db="EMBL/GenBank/DDBJ databases">
        <title>Complete genome sequence of the cellulolytic planctomycete Telmatocola sphagniphila SP2T and characterization of the first cellulase from planctomycetes.</title>
        <authorList>
            <person name="Rakitin A.L."/>
            <person name="Beletsky A.V."/>
            <person name="Naumoff D.G."/>
            <person name="Kulichevskaya I.S."/>
            <person name="Mardanov A.V."/>
            <person name="Ravin N.V."/>
            <person name="Dedysh S.N."/>
        </authorList>
    </citation>
    <scope>NUCLEOTIDE SEQUENCE</scope>
    <source>
        <strain evidence="3">SP2T</strain>
    </source>
</reference>
<dbReference type="SUPFAM" id="SSF53756">
    <property type="entry name" value="UDP-Glycosyltransferase/glycogen phosphorylase"/>
    <property type="match status" value="1"/>
</dbReference>
<evidence type="ECO:0000313" key="4">
    <source>
        <dbReference type="Proteomes" id="UP000676194"/>
    </source>
</evidence>
<dbReference type="AlphaFoldDB" id="A0A8E6EVQ7"/>
<dbReference type="GO" id="GO:0016758">
    <property type="term" value="F:hexosyltransferase activity"/>
    <property type="evidence" value="ECO:0007669"/>
    <property type="project" value="TreeGrafter"/>
</dbReference>
<dbReference type="CDD" id="cd03811">
    <property type="entry name" value="GT4_GT28_WabH-like"/>
    <property type="match status" value="1"/>
</dbReference>
<feature type="domain" description="Glycosyltransferase subfamily 4-like N-terminal" evidence="2">
    <location>
        <begin position="13"/>
        <end position="163"/>
    </location>
</feature>